<gene>
    <name evidence="2" type="ORF">NCTC12410_00060</name>
</gene>
<organism evidence="2 3">
    <name type="scientific">Helicobacter canis</name>
    <dbReference type="NCBI Taxonomy" id="29419"/>
    <lineage>
        <taxon>Bacteria</taxon>
        <taxon>Pseudomonadati</taxon>
        <taxon>Campylobacterota</taxon>
        <taxon>Epsilonproteobacteria</taxon>
        <taxon>Campylobacterales</taxon>
        <taxon>Helicobacteraceae</taxon>
        <taxon>Helicobacter</taxon>
    </lineage>
</organism>
<sequence length="164" mass="18123">MKEPIPHTQGLQTYLAAASNAQNTLANRDAFIAQSAAGVRDSLAMFEAYKELNHAKAKQEAQEARQIQLENMQKQLLQKDIDNYDKKLDASIHASRAQANASNASASQIYQAVQELRKLENMRYNNLKKLQPKPQPVPQKLDPTPKQKTPTAIVGSTINGGNIS</sequence>
<name>A0A377J1B1_9HELI</name>
<protein>
    <submittedName>
        <fullName evidence="2">Uncharacterized protein</fullName>
    </submittedName>
</protein>
<dbReference type="Proteomes" id="UP000254841">
    <property type="component" value="Unassembled WGS sequence"/>
</dbReference>
<accession>A0A377J1B1</accession>
<feature type="region of interest" description="Disordered" evidence="1">
    <location>
        <begin position="128"/>
        <end position="164"/>
    </location>
</feature>
<evidence type="ECO:0000256" key="1">
    <source>
        <dbReference type="SAM" id="MobiDB-lite"/>
    </source>
</evidence>
<feature type="compositionally biased region" description="Polar residues" evidence="1">
    <location>
        <begin position="146"/>
        <end position="164"/>
    </location>
</feature>
<dbReference type="EMBL" id="UGHV01000001">
    <property type="protein sequence ID" value="STO96251.1"/>
    <property type="molecule type" value="Genomic_DNA"/>
</dbReference>
<dbReference type="AlphaFoldDB" id="A0A377J1B1"/>
<evidence type="ECO:0000313" key="3">
    <source>
        <dbReference type="Proteomes" id="UP000254841"/>
    </source>
</evidence>
<evidence type="ECO:0000313" key="2">
    <source>
        <dbReference type="EMBL" id="STO96251.1"/>
    </source>
</evidence>
<proteinExistence type="predicted"/>
<dbReference type="RefSeq" id="WP_115010629.1">
    <property type="nucleotide sequence ID" value="NZ_UGHV01000001.1"/>
</dbReference>
<reference evidence="2 3" key="1">
    <citation type="submission" date="2018-06" db="EMBL/GenBank/DDBJ databases">
        <authorList>
            <consortium name="Pathogen Informatics"/>
            <person name="Doyle S."/>
        </authorList>
    </citation>
    <scope>NUCLEOTIDE SEQUENCE [LARGE SCALE GENOMIC DNA]</scope>
    <source>
        <strain evidence="2 3">NCTC12410</strain>
    </source>
</reference>